<dbReference type="SMART" id="SM00866">
    <property type="entry name" value="UTRA"/>
    <property type="match status" value="1"/>
</dbReference>
<dbReference type="PROSITE" id="PS50949">
    <property type="entry name" value="HTH_GNTR"/>
    <property type="match status" value="1"/>
</dbReference>
<keyword evidence="1" id="KW-0805">Transcription regulation</keyword>
<dbReference type="InterPro" id="IPR011663">
    <property type="entry name" value="UTRA"/>
</dbReference>
<sequence>MILQRNKSKQDIIAKDIAEKIHHRIYSPKSFLPSEHQLCDLYGTSRETIRKSLEQLTELGLIQKIKGRGSLVLDIQRFTFPISGITSFKELNNSLNMHASTKVLQLEKRTLPKSLVAGLSLPTQDAFYLERLRLIENEPAVLDIDYLLSPPVAELPISAAEDSIYDYLENELGLEISYATKEITVEEVSEKISTDLMLSPNNLAVLVKSFTYLGNTHLLQVTKSYHHPKKFKFVDFARRRKIMIHDELKEHRYE</sequence>
<dbReference type="PATRIC" id="fig|1618.3.peg.1321"/>
<dbReference type="SMART" id="SM00345">
    <property type="entry name" value="HTH_GNTR"/>
    <property type="match status" value="1"/>
</dbReference>
<dbReference type="PANTHER" id="PTHR44846:SF12">
    <property type="entry name" value="HTH-TYPE TRANSCRIPTIONAL REGULATOR TRER"/>
    <property type="match status" value="1"/>
</dbReference>
<dbReference type="Gene3D" id="3.40.1410.10">
    <property type="entry name" value="Chorismate lyase-like"/>
    <property type="match status" value="1"/>
</dbReference>
<dbReference type="Pfam" id="PF00392">
    <property type="entry name" value="GntR"/>
    <property type="match status" value="1"/>
</dbReference>
<dbReference type="SUPFAM" id="SSF64288">
    <property type="entry name" value="Chorismate lyase-like"/>
    <property type="match status" value="1"/>
</dbReference>
<keyword evidence="2" id="KW-0238">DNA-binding</keyword>
<evidence type="ECO:0000256" key="4">
    <source>
        <dbReference type="NCBIfam" id="TIGR02404"/>
    </source>
</evidence>
<evidence type="ECO:0000313" key="7">
    <source>
        <dbReference type="Proteomes" id="UP000051727"/>
    </source>
</evidence>
<dbReference type="Pfam" id="PF07702">
    <property type="entry name" value="UTRA"/>
    <property type="match status" value="1"/>
</dbReference>
<dbReference type="RefSeq" id="WP_056990577.1">
    <property type="nucleotide sequence ID" value="NZ_JATAAJ010000005.1"/>
</dbReference>
<dbReference type="Gene3D" id="1.10.10.10">
    <property type="entry name" value="Winged helix-like DNA-binding domain superfamily/Winged helix DNA-binding domain"/>
    <property type="match status" value="1"/>
</dbReference>
<dbReference type="OrthoDB" id="9816541at2"/>
<feature type="domain" description="HTH gntR-type" evidence="5">
    <location>
        <begin position="7"/>
        <end position="75"/>
    </location>
</feature>
<dbReference type="GO" id="GO:0003677">
    <property type="term" value="F:DNA binding"/>
    <property type="evidence" value="ECO:0007669"/>
    <property type="project" value="UniProtKB-UniRule"/>
</dbReference>
<dbReference type="SUPFAM" id="SSF46785">
    <property type="entry name" value="Winged helix' DNA-binding domain"/>
    <property type="match status" value="1"/>
</dbReference>
<dbReference type="InterPro" id="IPR036388">
    <property type="entry name" value="WH-like_DNA-bd_sf"/>
</dbReference>
<evidence type="ECO:0000256" key="1">
    <source>
        <dbReference type="ARBA" id="ARBA00023015"/>
    </source>
</evidence>
<comment type="caution">
    <text evidence="6">The sequence shown here is derived from an EMBL/GenBank/DDBJ whole genome shotgun (WGS) entry which is preliminary data.</text>
</comment>
<evidence type="ECO:0000313" key="6">
    <source>
        <dbReference type="EMBL" id="KRN32054.1"/>
    </source>
</evidence>
<dbReference type="GO" id="GO:0045892">
    <property type="term" value="P:negative regulation of DNA-templated transcription"/>
    <property type="evidence" value="ECO:0007669"/>
    <property type="project" value="TreeGrafter"/>
</dbReference>
<gene>
    <name evidence="6" type="ORF">IV36_GL001305</name>
</gene>
<dbReference type="InterPro" id="IPR028978">
    <property type="entry name" value="Chorismate_lyase_/UTRA_dom_sf"/>
</dbReference>
<proteinExistence type="predicted"/>
<organism evidence="6 7">
    <name type="scientific">Liquorilactobacillus mali</name>
    <dbReference type="NCBI Taxonomy" id="1618"/>
    <lineage>
        <taxon>Bacteria</taxon>
        <taxon>Bacillati</taxon>
        <taxon>Bacillota</taxon>
        <taxon>Bacilli</taxon>
        <taxon>Lactobacillales</taxon>
        <taxon>Lactobacillaceae</taxon>
        <taxon>Liquorilactobacillus</taxon>
    </lineage>
</organism>
<evidence type="ECO:0000256" key="2">
    <source>
        <dbReference type="ARBA" id="ARBA00023125"/>
    </source>
</evidence>
<evidence type="ECO:0000256" key="3">
    <source>
        <dbReference type="ARBA" id="ARBA00023163"/>
    </source>
</evidence>
<dbReference type="Proteomes" id="UP000051727">
    <property type="component" value="Unassembled WGS sequence"/>
</dbReference>
<dbReference type="GO" id="GO:0003700">
    <property type="term" value="F:DNA-binding transcription factor activity"/>
    <property type="evidence" value="ECO:0007669"/>
    <property type="project" value="UniProtKB-UniRule"/>
</dbReference>
<dbReference type="InterPro" id="IPR012770">
    <property type="entry name" value="TreR"/>
</dbReference>
<dbReference type="STRING" id="1618.IV36_GL001305"/>
<dbReference type="EMBL" id="JQAR01000003">
    <property type="protein sequence ID" value="KRN32054.1"/>
    <property type="molecule type" value="Genomic_DNA"/>
</dbReference>
<dbReference type="CDD" id="cd07377">
    <property type="entry name" value="WHTH_GntR"/>
    <property type="match status" value="1"/>
</dbReference>
<dbReference type="AlphaFoldDB" id="A0A0R2FXE8"/>
<accession>A0A0R2FXE8</accession>
<keyword evidence="3" id="KW-0804">Transcription</keyword>
<dbReference type="InterPro" id="IPR050679">
    <property type="entry name" value="Bact_HTH_transcr_reg"/>
</dbReference>
<dbReference type="PRINTS" id="PR00035">
    <property type="entry name" value="HTHGNTR"/>
</dbReference>
<dbReference type="PANTHER" id="PTHR44846">
    <property type="entry name" value="MANNOSYL-D-GLYCERATE TRANSPORT/METABOLISM SYSTEM REPRESSOR MNGR-RELATED"/>
    <property type="match status" value="1"/>
</dbReference>
<dbReference type="InterPro" id="IPR000524">
    <property type="entry name" value="Tscrpt_reg_HTH_GntR"/>
</dbReference>
<dbReference type="InterPro" id="IPR036390">
    <property type="entry name" value="WH_DNA-bd_sf"/>
</dbReference>
<protein>
    <recommendedName>
        <fullName evidence="4">Trehalose operon repressor</fullName>
    </recommendedName>
</protein>
<evidence type="ECO:0000259" key="5">
    <source>
        <dbReference type="PROSITE" id="PS50949"/>
    </source>
</evidence>
<name>A0A0R2FXE8_9LACO</name>
<dbReference type="NCBIfam" id="TIGR02404">
    <property type="entry name" value="trehalos_R_Bsub"/>
    <property type="match status" value="1"/>
</dbReference>
<reference evidence="6 7" key="1">
    <citation type="journal article" date="2015" name="Genome Announc.">
        <title>Expanding the biotechnology potential of lactobacilli through comparative genomics of 213 strains and associated genera.</title>
        <authorList>
            <person name="Sun Z."/>
            <person name="Harris H.M."/>
            <person name="McCann A."/>
            <person name="Guo C."/>
            <person name="Argimon S."/>
            <person name="Zhang W."/>
            <person name="Yang X."/>
            <person name="Jeffery I.B."/>
            <person name="Cooney J.C."/>
            <person name="Kagawa T.F."/>
            <person name="Liu W."/>
            <person name="Song Y."/>
            <person name="Salvetti E."/>
            <person name="Wrobel A."/>
            <person name="Rasinkangas P."/>
            <person name="Parkhill J."/>
            <person name="Rea M.C."/>
            <person name="O'Sullivan O."/>
            <person name="Ritari J."/>
            <person name="Douillard F.P."/>
            <person name="Paul Ross R."/>
            <person name="Yang R."/>
            <person name="Briner A.E."/>
            <person name="Felis G.E."/>
            <person name="de Vos W.M."/>
            <person name="Barrangou R."/>
            <person name="Klaenhammer T.R."/>
            <person name="Caufield P.W."/>
            <person name="Cui Y."/>
            <person name="Zhang H."/>
            <person name="O'Toole P.W."/>
        </authorList>
    </citation>
    <scope>NUCLEOTIDE SEQUENCE [LARGE SCALE GENOMIC DNA]</scope>
    <source>
        <strain evidence="6 7">ATCC 27304</strain>
    </source>
</reference>